<dbReference type="EMBL" id="BORR01000010">
    <property type="protein sequence ID" value="GIO38065.1"/>
    <property type="molecule type" value="Genomic_DNA"/>
</dbReference>
<evidence type="ECO:0000313" key="3">
    <source>
        <dbReference type="Proteomes" id="UP000681162"/>
    </source>
</evidence>
<proteinExistence type="predicted"/>
<dbReference type="InterPro" id="IPR039440">
    <property type="entry name" value="DUF3850"/>
</dbReference>
<sequence length="81" mass="9303">MTTHELKIHPKYFSAVVTGIKTFEVRKKDQDYKVGDVLLLKEFDPVTNKYTGGYVGREVTYIFDEQPFVPEGYVIMAIEPA</sequence>
<name>A0A920CFV6_9BACL</name>
<dbReference type="Proteomes" id="UP000681162">
    <property type="component" value="Unassembled WGS sequence"/>
</dbReference>
<dbReference type="SUPFAM" id="SSF88697">
    <property type="entry name" value="PUA domain-like"/>
    <property type="match status" value="1"/>
</dbReference>
<dbReference type="AlphaFoldDB" id="A0A920CFV6"/>
<organism evidence="2 3">
    <name type="scientific">Paenibacillus antibioticophila</name>
    <dbReference type="NCBI Taxonomy" id="1274374"/>
    <lineage>
        <taxon>Bacteria</taxon>
        <taxon>Bacillati</taxon>
        <taxon>Bacillota</taxon>
        <taxon>Bacilli</taxon>
        <taxon>Bacillales</taxon>
        <taxon>Paenibacillaceae</taxon>
        <taxon>Paenibacillus</taxon>
    </lineage>
</organism>
<protein>
    <recommendedName>
        <fullName evidence="1">DUF3850 domain-containing protein</fullName>
    </recommendedName>
</protein>
<evidence type="ECO:0000259" key="1">
    <source>
        <dbReference type="Pfam" id="PF12961"/>
    </source>
</evidence>
<feature type="domain" description="DUF3850" evidence="1">
    <location>
        <begin position="3"/>
        <end position="78"/>
    </location>
</feature>
<evidence type="ECO:0000313" key="2">
    <source>
        <dbReference type="EMBL" id="GIO38065.1"/>
    </source>
</evidence>
<dbReference type="InterPro" id="IPR015947">
    <property type="entry name" value="PUA-like_sf"/>
</dbReference>
<dbReference type="RefSeq" id="WP_036714832.1">
    <property type="nucleotide sequence ID" value="NZ_BORR01000010.1"/>
</dbReference>
<gene>
    <name evidence="2" type="ORF">J41TS12_29260</name>
</gene>
<comment type="caution">
    <text evidence="2">The sequence shown here is derived from an EMBL/GenBank/DDBJ whole genome shotgun (WGS) entry which is preliminary data.</text>
</comment>
<dbReference type="Gene3D" id="2.30.130.30">
    <property type="entry name" value="Hypothetical protein"/>
    <property type="match status" value="1"/>
</dbReference>
<dbReference type="Pfam" id="PF12961">
    <property type="entry name" value="DUF3850"/>
    <property type="match status" value="1"/>
</dbReference>
<accession>A0A920CFV6</accession>
<keyword evidence="3" id="KW-1185">Reference proteome</keyword>
<reference evidence="2 3" key="1">
    <citation type="submission" date="2021-03" db="EMBL/GenBank/DDBJ databases">
        <title>Antimicrobial resistance genes in bacteria isolated from Japanese honey, and their potential for conferring macrolide and lincosamide resistance in the American foulbrood pathogen Paenibacillus larvae.</title>
        <authorList>
            <person name="Okamoto M."/>
            <person name="Kumagai M."/>
            <person name="Kanamori H."/>
            <person name="Takamatsu D."/>
        </authorList>
    </citation>
    <scope>NUCLEOTIDE SEQUENCE [LARGE SCALE GENOMIC DNA]</scope>
    <source>
        <strain evidence="2 3">J41TS12</strain>
    </source>
</reference>